<dbReference type="OrthoDB" id="432970at2759"/>
<evidence type="ECO:0000313" key="6">
    <source>
        <dbReference type="EMBL" id="CAH1958238.1"/>
    </source>
</evidence>
<keyword evidence="1" id="KW-0479">Metal-binding</keyword>
<keyword evidence="2 4" id="KW-0863">Zinc-finger</keyword>
<gene>
    <name evidence="6" type="ORF">ACAOBT_LOCUS2537</name>
</gene>
<evidence type="ECO:0000256" key="3">
    <source>
        <dbReference type="ARBA" id="ARBA00022833"/>
    </source>
</evidence>
<evidence type="ECO:0000313" key="7">
    <source>
        <dbReference type="Proteomes" id="UP001152888"/>
    </source>
</evidence>
<organism evidence="6 7">
    <name type="scientific">Acanthoscelides obtectus</name>
    <name type="common">Bean weevil</name>
    <name type="synonym">Bruchus obtectus</name>
    <dbReference type="NCBI Taxonomy" id="200917"/>
    <lineage>
        <taxon>Eukaryota</taxon>
        <taxon>Metazoa</taxon>
        <taxon>Ecdysozoa</taxon>
        <taxon>Arthropoda</taxon>
        <taxon>Hexapoda</taxon>
        <taxon>Insecta</taxon>
        <taxon>Pterygota</taxon>
        <taxon>Neoptera</taxon>
        <taxon>Endopterygota</taxon>
        <taxon>Coleoptera</taxon>
        <taxon>Polyphaga</taxon>
        <taxon>Cucujiformia</taxon>
        <taxon>Chrysomeloidea</taxon>
        <taxon>Chrysomelidae</taxon>
        <taxon>Bruchinae</taxon>
        <taxon>Bruchini</taxon>
        <taxon>Acanthoscelides</taxon>
    </lineage>
</organism>
<dbReference type="GO" id="GO:0036159">
    <property type="term" value="P:inner dynein arm assembly"/>
    <property type="evidence" value="ECO:0007669"/>
    <property type="project" value="TreeGrafter"/>
</dbReference>
<keyword evidence="7" id="KW-1185">Reference proteome</keyword>
<protein>
    <recommendedName>
        <fullName evidence="5">MYND-type domain-containing protein</fullName>
    </recommendedName>
</protein>
<proteinExistence type="predicted"/>
<dbReference type="Pfam" id="PF01753">
    <property type="entry name" value="zf-MYND"/>
    <property type="match status" value="1"/>
</dbReference>
<dbReference type="GO" id="GO:0005737">
    <property type="term" value="C:cytoplasm"/>
    <property type="evidence" value="ECO:0007669"/>
    <property type="project" value="TreeGrafter"/>
</dbReference>
<keyword evidence="3" id="KW-0862">Zinc</keyword>
<dbReference type="InterPro" id="IPR052298">
    <property type="entry name" value="ZMYND10"/>
</dbReference>
<dbReference type="SUPFAM" id="SSF144232">
    <property type="entry name" value="HIT/MYND zinc finger-like"/>
    <property type="match status" value="1"/>
</dbReference>
<dbReference type="PANTHER" id="PTHR13244">
    <property type="entry name" value="ZINC FINGER MYND DOMAIN CONTAINING PROTEIN 10"/>
    <property type="match status" value="1"/>
</dbReference>
<sequence>MYSGGTWKIWDNEQLGQAEAQVWLTLRQLLLDPECSKRYHLTESRRNQLAKLLPLMRPTLLDQLSPLIELNHWLCRVGVMEQSVPSSGPLLLETVLGLKENILKECGGKWKKIAEKQLPLVFNHDKQLLQEVAKKLSVAYNTELLEKLEVKDQATCAQCGKGAIQRCSKCKKSWYCSRACQVTHWPQHKEECKC</sequence>
<evidence type="ECO:0000256" key="4">
    <source>
        <dbReference type="PROSITE-ProRule" id="PRU00134"/>
    </source>
</evidence>
<evidence type="ECO:0000256" key="2">
    <source>
        <dbReference type="ARBA" id="ARBA00022771"/>
    </source>
</evidence>
<evidence type="ECO:0000259" key="5">
    <source>
        <dbReference type="PROSITE" id="PS50865"/>
    </source>
</evidence>
<dbReference type="Gene3D" id="6.10.140.2220">
    <property type="match status" value="1"/>
</dbReference>
<dbReference type="Proteomes" id="UP001152888">
    <property type="component" value="Unassembled WGS sequence"/>
</dbReference>
<dbReference type="PANTHER" id="PTHR13244:SF7">
    <property type="entry name" value="ZINC FINGER MYND DOMAIN-CONTAINING PROTEIN 10"/>
    <property type="match status" value="1"/>
</dbReference>
<comment type="caution">
    <text evidence="6">The sequence shown here is derived from an EMBL/GenBank/DDBJ whole genome shotgun (WGS) entry which is preliminary data.</text>
</comment>
<dbReference type="InterPro" id="IPR002893">
    <property type="entry name" value="Znf_MYND"/>
</dbReference>
<dbReference type="GO" id="GO:0036158">
    <property type="term" value="P:outer dynein arm assembly"/>
    <property type="evidence" value="ECO:0007669"/>
    <property type="project" value="TreeGrafter"/>
</dbReference>
<dbReference type="PROSITE" id="PS50865">
    <property type="entry name" value="ZF_MYND_2"/>
    <property type="match status" value="1"/>
</dbReference>
<feature type="domain" description="MYND-type" evidence="5">
    <location>
        <begin position="156"/>
        <end position="192"/>
    </location>
</feature>
<dbReference type="GO" id="GO:0044458">
    <property type="term" value="P:motile cilium assembly"/>
    <property type="evidence" value="ECO:0007669"/>
    <property type="project" value="TreeGrafter"/>
</dbReference>
<reference evidence="6" key="1">
    <citation type="submission" date="2022-03" db="EMBL/GenBank/DDBJ databases">
        <authorList>
            <person name="Sayadi A."/>
        </authorList>
    </citation>
    <scope>NUCLEOTIDE SEQUENCE</scope>
</reference>
<name>A0A9P0JR26_ACAOB</name>
<dbReference type="AlphaFoldDB" id="A0A9P0JR26"/>
<dbReference type="GO" id="GO:0034451">
    <property type="term" value="C:centriolar satellite"/>
    <property type="evidence" value="ECO:0007669"/>
    <property type="project" value="TreeGrafter"/>
</dbReference>
<accession>A0A9P0JR26</accession>
<dbReference type="EMBL" id="CAKOFQ010006676">
    <property type="protein sequence ID" value="CAH1958238.1"/>
    <property type="molecule type" value="Genomic_DNA"/>
</dbReference>
<dbReference type="GO" id="GO:0008270">
    <property type="term" value="F:zinc ion binding"/>
    <property type="evidence" value="ECO:0007669"/>
    <property type="project" value="UniProtKB-KW"/>
</dbReference>
<evidence type="ECO:0000256" key="1">
    <source>
        <dbReference type="ARBA" id="ARBA00022723"/>
    </source>
</evidence>
<dbReference type="PROSITE" id="PS01360">
    <property type="entry name" value="ZF_MYND_1"/>
    <property type="match status" value="1"/>
</dbReference>